<keyword evidence="4" id="KW-1185">Reference proteome</keyword>
<gene>
    <name evidence="3" type="ORF">OEV98_08995</name>
</gene>
<keyword evidence="1" id="KW-1133">Transmembrane helix</keyword>
<dbReference type="EMBL" id="JAOUSF010000003">
    <property type="protein sequence ID" value="MCU9613696.1"/>
    <property type="molecule type" value="Genomic_DNA"/>
</dbReference>
<evidence type="ECO:0000313" key="3">
    <source>
        <dbReference type="EMBL" id="MCU9613696.1"/>
    </source>
</evidence>
<feature type="signal peptide" evidence="2">
    <location>
        <begin position="1"/>
        <end position="22"/>
    </location>
</feature>
<feature type="transmembrane region" description="Helical" evidence="1">
    <location>
        <begin position="228"/>
        <end position="248"/>
    </location>
</feature>
<evidence type="ECO:0000313" key="4">
    <source>
        <dbReference type="Proteomes" id="UP001209318"/>
    </source>
</evidence>
<dbReference type="Pfam" id="PF09577">
    <property type="entry name" value="Spore_YpjB"/>
    <property type="match status" value="1"/>
</dbReference>
<reference evidence="3" key="1">
    <citation type="submission" date="2022-10" db="EMBL/GenBank/DDBJ databases">
        <title>Description of Fervidibacillus gen. nov. in the family Fervidibacillaceae fam. nov. with two species, Fervidibacillus albus sp. nov., and Fervidibacillus halotolerans sp. nov., isolated from tidal flat sediments.</title>
        <authorList>
            <person name="Kwon K.K."/>
            <person name="Yang S.-H."/>
        </authorList>
    </citation>
    <scope>NUCLEOTIDE SEQUENCE</scope>
    <source>
        <strain evidence="3">JCM 19140</strain>
    </source>
</reference>
<evidence type="ECO:0000256" key="1">
    <source>
        <dbReference type="SAM" id="Phobius"/>
    </source>
</evidence>
<evidence type="ECO:0000256" key="2">
    <source>
        <dbReference type="SAM" id="SignalP"/>
    </source>
</evidence>
<dbReference type="InterPro" id="IPR014231">
    <property type="entry name" value="Spore_YpjB"/>
</dbReference>
<dbReference type="AlphaFoldDB" id="A0AAE3ISK3"/>
<organism evidence="3 4">
    <name type="scientific">Perspicuibacillus lycopersici</name>
    <dbReference type="NCBI Taxonomy" id="1325689"/>
    <lineage>
        <taxon>Bacteria</taxon>
        <taxon>Bacillati</taxon>
        <taxon>Bacillota</taxon>
        <taxon>Bacilli</taxon>
        <taxon>Bacillales</taxon>
        <taxon>Bacillaceae</taxon>
        <taxon>Perspicuibacillus</taxon>
    </lineage>
</organism>
<dbReference type="RefSeq" id="WP_263072935.1">
    <property type="nucleotide sequence ID" value="NZ_JAOUSF010000003.1"/>
</dbReference>
<name>A0AAE3ISK3_9BACI</name>
<comment type="caution">
    <text evidence="3">The sequence shown here is derived from an EMBL/GenBank/DDBJ whole genome shotgun (WGS) entry which is preliminary data.</text>
</comment>
<dbReference type="Proteomes" id="UP001209318">
    <property type="component" value="Unassembled WGS sequence"/>
</dbReference>
<keyword evidence="2" id="KW-0732">Signal</keyword>
<accession>A0AAE3ISK3</accession>
<keyword evidence="1" id="KW-0472">Membrane</keyword>
<keyword evidence="1" id="KW-0812">Transmembrane</keyword>
<protein>
    <submittedName>
        <fullName evidence="3">Sporulation protein YpjB</fullName>
    </submittedName>
</protein>
<feature type="chain" id="PRO_5042196092" evidence="2">
    <location>
        <begin position="23"/>
        <end position="267"/>
    </location>
</feature>
<sequence length="267" mass="30494">MRKIVVLLLTILFIIQPSDAEAVTNQTGNTLSLMDQLADEALQLTKSERYDDTKIILEKFENLLNDNSYYALSLTMDEWRILQLSVTEASKIITNEDFTEGELVNSLTKMRLAVDAVATEYEPLWTAMEQPVMASFQTVKAAVMDGDTAHFYDQLNAFLSLYEVIYPSIKLDVSVEKVQQLDAQIQYIQQYSDELFASADGIKEMEALQTNLESLFENVDEDEADPSLWWVIISTGGIIILTLSYVGWRKFKAEKESKQQFEKEHKN</sequence>
<proteinExistence type="predicted"/>